<evidence type="ECO:0000313" key="1">
    <source>
        <dbReference type="EMBL" id="EDM28786.1"/>
    </source>
</evidence>
<name>A6DID2_9BACT</name>
<reference evidence="1 2" key="1">
    <citation type="journal article" date="2010" name="J. Bacteriol.">
        <title>Genome sequence of Lentisphaera araneosa HTCC2155T, the type species of the order Lentisphaerales in the phylum Lentisphaerae.</title>
        <authorList>
            <person name="Thrash J.C."/>
            <person name="Cho J.C."/>
            <person name="Vergin K.L."/>
            <person name="Morris R.M."/>
            <person name="Giovannoni S.J."/>
        </authorList>
    </citation>
    <scope>NUCLEOTIDE SEQUENCE [LARGE SCALE GENOMIC DNA]</scope>
    <source>
        <strain evidence="1 2">HTCC2155</strain>
    </source>
</reference>
<proteinExistence type="predicted"/>
<evidence type="ECO:0000313" key="2">
    <source>
        <dbReference type="Proteomes" id="UP000004947"/>
    </source>
</evidence>
<dbReference type="AlphaFoldDB" id="A6DID2"/>
<protein>
    <submittedName>
        <fullName evidence="1">Uncharacterized protein</fullName>
    </submittedName>
</protein>
<organism evidence="1 2">
    <name type="scientific">Lentisphaera araneosa HTCC2155</name>
    <dbReference type="NCBI Taxonomy" id="313628"/>
    <lineage>
        <taxon>Bacteria</taxon>
        <taxon>Pseudomonadati</taxon>
        <taxon>Lentisphaerota</taxon>
        <taxon>Lentisphaeria</taxon>
        <taxon>Lentisphaerales</taxon>
        <taxon>Lentisphaeraceae</taxon>
        <taxon>Lentisphaera</taxon>
    </lineage>
</organism>
<gene>
    <name evidence="1" type="ORF">LNTAR_09454</name>
</gene>
<dbReference type="Proteomes" id="UP000004947">
    <property type="component" value="Unassembled WGS sequence"/>
</dbReference>
<keyword evidence="2" id="KW-1185">Reference proteome</keyword>
<accession>A6DID2</accession>
<comment type="caution">
    <text evidence="1">The sequence shown here is derived from an EMBL/GenBank/DDBJ whole genome shotgun (WGS) entry which is preliminary data.</text>
</comment>
<dbReference type="STRING" id="313628.LNTAR_09454"/>
<dbReference type="EMBL" id="ABCK01000004">
    <property type="protein sequence ID" value="EDM28786.1"/>
    <property type="molecule type" value="Genomic_DNA"/>
</dbReference>
<sequence>MDVLHLGVHVVHPKLMTSIPLRGTDLISFLIEVAVGGKCDKLWGLTRRTWLQTNPVVEDGQYVHSLTEDG</sequence>